<evidence type="ECO:0000313" key="2">
    <source>
        <dbReference type="Ensembl" id="ENSAMEP00000031837.1"/>
    </source>
</evidence>
<feature type="region of interest" description="Disordered" evidence="1">
    <location>
        <begin position="1"/>
        <end position="21"/>
    </location>
</feature>
<dbReference type="InParanoid" id="A0A7N5P5P1"/>
<dbReference type="GeneTree" id="ENSGT00950000186094"/>
<keyword evidence="3" id="KW-1185">Reference proteome</keyword>
<proteinExistence type="predicted"/>
<reference evidence="2" key="2">
    <citation type="submission" date="2025-08" db="UniProtKB">
        <authorList>
            <consortium name="Ensembl"/>
        </authorList>
    </citation>
    <scope>IDENTIFICATION</scope>
</reference>
<dbReference type="AlphaFoldDB" id="A0A7N5P5P1"/>
<accession>A0A7N5P5P1</accession>
<evidence type="ECO:0000256" key="1">
    <source>
        <dbReference type="SAM" id="MobiDB-lite"/>
    </source>
</evidence>
<reference evidence="2 3" key="1">
    <citation type="journal article" date="2010" name="Nature">
        <title>The sequence and de novo assembly of the giant panda genome.</title>
        <authorList>
            <person name="Li R."/>
            <person name="Fan W."/>
            <person name="Tian G."/>
            <person name="Zhu H."/>
            <person name="He L."/>
            <person name="Cai J."/>
            <person name="Huang Q."/>
            <person name="Cai Q."/>
            <person name="Li B."/>
            <person name="Bai Y."/>
            <person name="Zhang Z."/>
            <person name="Zhang Y."/>
            <person name="Wang W."/>
            <person name="Li J."/>
            <person name="Wei F."/>
            <person name="Li H."/>
            <person name="Jian M."/>
            <person name="Li J."/>
            <person name="Zhang Z."/>
            <person name="Nielsen R."/>
            <person name="Li D."/>
            <person name="Gu W."/>
            <person name="Yang Z."/>
            <person name="Xuan Z."/>
            <person name="Ryder O.A."/>
            <person name="Leung F.C."/>
            <person name="Zhou Y."/>
            <person name="Cao J."/>
            <person name="Sun X."/>
            <person name="Fu Y."/>
            <person name="Fang X."/>
            <person name="Guo X."/>
            <person name="Wang B."/>
            <person name="Hou R."/>
            <person name="Shen F."/>
            <person name="Mu B."/>
            <person name="Ni P."/>
            <person name="Lin R."/>
            <person name="Qian W."/>
            <person name="Wang G."/>
            <person name="Yu C."/>
            <person name="Nie W."/>
            <person name="Wang J."/>
            <person name="Wu Z."/>
            <person name="Liang H."/>
            <person name="Min J."/>
            <person name="Wu Q."/>
            <person name="Cheng S."/>
            <person name="Ruan J."/>
            <person name="Wang M."/>
            <person name="Shi Z."/>
            <person name="Wen M."/>
            <person name="Liu B."/>
            <person name="Ren X."/>
            <person name="Zheng H."/>
            <person name="Dong D."/>
            <person name="Cook K."/>
            <person name="Shan G."/>
            <person name="Zhang H."/>
            <person name="Kosiol C."/>
            <person name="Xie X."/>
            <person name="Lu Z."/>
            <person name="Zheng H."/>
            <person name="Li Y."/>
            <person name="Steiner C.C."/>
            <person name="Lam T.T."/>
            <person name="Lin S."/>
            <person name="Zhang Q."/>
            <person name="Li G."/>
            <person name="Tian J."/>
            <person name="Gong T."/>
            <person name="Liu H."/>
            <person name="Zhang D."/>
            <person name="Fang L."/>
            <person name="Ye C."/>
            <person name="Zhang J."/>
            <person name="Hu W."/>
            <person name="Xu A."/>
            <person name="Ren Y."/>
            <person name="Zhang G."/>
            <person name="Bruford M.W."/>
            <person name="Li Q."/>
            <person name="Ma L."/>
            <person name="Guo Y."/>
            <person name="An N."/>
            <person name="Hu Y."/>
            <person name="Zheng Y."/>
            <person name="Shi Y."/>
            <person name="Li Z."/>
            <person name="Liu Q."/>
            <person name="Chen Y."/>
            <person name="Zhao J."/>
            <person name="Qu N."/>
            <person name="Zhao S."/>
            <person name="Tian F."/>
            <person name="Wang X."/>
            <person name="Wang H."/>
            <person name="Xu L."/>
            <person name="Liu X."/>
            <person name="Vinar T."/>
            <person name="Wang Y."/>
            <person name="Lam T.W."/>
            <person name="Yiu S.M."/>
            <person name="Liu S."/>
            <person name="Zhang H."/>
            <person name="Li D."/>
            <person name="Huang Y."/>
            <person name="Wang X."/>
            <person name="Yang G."/>
            <person name="Jiang Z."/>
            <person name="Wang J."/>
            <person name="Qin N."/>
            <person name="Li L."/>
            <person name="Li J."/>
            <person name="Bolund L."/>
            <person name="Kristiansen K."/>
            <person name="Wong G.K."/>
            <person name="Olson M."/>
            <person name="Zhang X."/>
            <person name="Li S."/>
            <person name="Yang H."/>
            <person name="Wang J."/>
            <person name="Wang J."/>
        </authorList>
    </citation>
    <scope>NUCLEOTIDE SEQUENCE [LARGE SCALE GENOMIC DNA]</scope>
</reference>
<dbReference type="Ensembl" id="ENSAMET00000043217.1">
    <property type="protein sequence ID" value="ENSAMEP00000031837.1"/>
    <property type="gene ID" value="ENSAMEG00000027469.1"/>
</dbReference>
<organism evidence="2 3">
    <name type="scientific">Ailuropoda melanoleuca</name>
    <name type="common">Giant panda</name>
    <dbReference type="NCBI Taxonomy" id="9646"/>
    <lineage>
        <taxon>Eukaryota</taxon>
        <taxon>Metazoa</taxon>
        <taxon>Chordata</taxon>
        <taxon>Craniata</taxon>
        <taxon>Vertebrata</taxon>
        <taxon>Euteleostomi</taxon>
        <taxon>Mammalia</taxon>
        <taxon>Eutheria</taxon>
        <taxon>Laurasiatheria</taxon>
        <taxon>Carnivora</taxon>
        <taxon>Caniformia</taxon>
        <taxon>Ursidae</taxon>
        <taxon>Ailuropoda</taxon>
    </lineage>
</organism>
<evidence type="ECO:0000313" key="3">
    <source>
        <dbReference type="Proteomes" id="UP000008912"/>
    </source>
</evidence>
<sequence length="67" mass="7499">EAFGTGHSWPTNDGQNTPKYKKATYVSNQTEDWGRFMHTCDINHTKSNLSCPLLTCACRTVAHISNL</sequence>
<reference evidence="2" key="3">
    <citation type="submission" date="2025-09" db="UniProtKB">
        <authorList>
            <consortium name="Ensembl"/>
        </authorList>
    </citation>
    <scope>IDENTIFICATION</scope>
</reference>
<name>A0A7N5P5P1_AILME</name>
<dbReference type="Proteomes" id="UP000008912">
    <property type="component" value="Unassembled WGS sequence"/>
</dbReference>
<feature type="compositionally biased region" description="Polar residues" evidence="1">
    <location>
        <begin position="8"/>
        <end position="18"/>
    </location>
</feature>
<protein>
    <submittedName>
        <fullName evidence="2">Uncharacterized protein</fullName>
    </submittedName>
</protein>